<dbReference type="EMBL" id="FWXZ01000003">
    <property type="protein sequence ID" value="SMC68313.1"/>
    <property type="molecule type" value="Genomic_DNA"/>
</dbReference>
<accession>A0AC61PME2</accession>
<reference evidence="1" key="1">
    <citation type="submission" date="2017-04" db="EMBL/GenBank/DDBJ databases">
        <authorList>
            <person name="Varghese N."/>
            <person name="Submissions S."/>
        </authorList>
    </citation>
    <scope>NUCLEOTIDE SEQUENCE</scope>
    <source>
        <strain evidence="1">WTE2008</strain>
    </source>
</reference>
<dbReference type="Proteomes" id="UP000192328">
    <property type="component" value="Unassembled WGS sequence"/>
</dbReference>
<name>A0AC61PME2_9FIRM</name>
<keyword evidence="2" id="KW-1185">Reference proteome</keyword>
<proteinExistence type="predicted"/>
<evidence type="ECO:0000313" key="2">
    <source>
        <dbReference type="Proteomes" id="UP000192328"/>
    </source>
</evidence>
<protein>
    <submittedName>
        <fullName evidence="1">AraC-type DNA-binding protein</fullName>
    </submittedName>
</protein>
<organism evidence="1 2">
    <name type="scientific">Aristaeella lactis</name>
    <dbReference type="NCBI Taxonomy" id="3046383"/>
    <lineage>
        <taxon>Bacteria</taxon>
        <taxon>Bacillati</taxon>
        <taxon>Bacillota</taxon>
        <taxon>Clostridia</taxon>
        <taxon>Eubacteriales</taxon>
        <taxon>Aristaeellaceae</taxon>
        <taxon>Aristaeella</taxon>
    </lineage>
</organism>
<keyword evidence="1" id="KW-0238">DNA-binding</keyword>
<sequence length="636" mass="71342">MIRRAGNKTRHRRVQLQMVVLLLLFTILTTSLTGWIIYDRMSDQVIRDTWQQQEALLRSACASVNREIDQIRSFSWQISNDNGVQKYLHLTEQTPKDILTKRGIIEKLQQMKAFSNTMADIGIYAEGMDIIITGESSYQAEDYYSRTEGITKQGMIAKRSEPGKVALSRFAGSGTIHRILSAEPVLAFVSSLPLNAQAGESYAFFHLNAERLYACLPESDSGTLLLTDREGNPVIPEDAGEEGEISRLYMQEPKNRIRNNGSEYGVVSMETAAEGLYCMAVIPYGELLKPSLQLRDVVMAVMGSCMVIGLLAAVLASRRLYAPLERLLGNVRQLCRELPDDSRGNEYKMLDDAIHLISAENHELTLSNREVNRLLKNRLLNDWMEGRLKGDADETLAKAGVELPYQMIRIAVVETALRDLERLEARNGENTADRIETLAAESDLGLMRVWCARRTDGMILILFNLDGLPAATVPAEKWLLTCREQVFGDCPCAIGLGGAREKERAAEALVDAMIDLRSGEESREEKHYARLTEYIRKEYMHEISLDSAGETLGMSPSYIGLVFRKVGETSFLKYLTDIRMEETKRLLTTTDLTLREIGEEVGITNQNTLIRTFKKATGVTPGQYRVANQAMNSQNG</sequence>
<gene>
    <name evidence="1" type="ORF">SAMN06297397_2000</name>
</gene>
<evidence type="ECO:0000313" key="1">
    <source>
        <dbReference type="EMBL" id="SMC68313.1"/>
    </source>
</evidence>
<comment type="caution">
    <text evidence="1">The sequence shown here is derived from an EMBL/GenBank/DDBJ whole genome shotgun (WGS) entry which is preliminary data.</text>
</comment>